<dbReference type="AlphaFoldDB" id="F3ZYZ7"/>
<dbReference type="InterPro" id="IPR050377">
    <property type="entry name" value="Radical_SAM_PqqE_MftC-like"/>
</dbReference>
<dbReference type="RefSeq" id="WP_013781185.1">
    <property type="nucleotide sequence ID" value="NC_015520.1"/>
</dbReference>
<dbReference type="PANTHER" id="PTHR11228">
    <property type="entry name" value="RADICAL SAM DOMAIN PROTEIN"/>
    <property type="match status" value="1"/>
</dbReference>
<evidence type="ECO:0000313" key="9">
    <source>
        <dbReference type="Proteomes" id="UP000008457"/>
    </source>
</evidence>
<dbReference type="GO" id="GO:0003824">
    <property type="term" value="F:catalytic activity"/>
    <property type="evidence" value="ECO:0007669"/>
    <property type="project" value="InterPro"/>
</dbReference>
<reference evidence="8 9" key="2">
    <citation type="journal article" date="2011" name="Stand. Genomic Sci.">
        <title>Complete genome sequence of Mahella australiensis type strain (50-1 BON).</title>
        <authorList>
            <person name="Sikorski J."/>
            <person name="Teshima H."/>
            <person name="Nolan M."/>
            <person name="Lucas S."/>
            <person name="Hammon N."/>
            <person name="Deshpande S."/>
            <person name="Cheng J.F."/>
            <person name="Pitluck S."/>
            <person name="Liolios K."/>
            <person name="Pagani I."/>
            <person name="Ivanova N."/>
            <person name="Huntemann M."/>
            <person name="Mavromatis K."/>
            <person name="Ovchinikova G."/>
            <person name="Pati A."/>
            <person name="Tapia R."/>
            <person name="Han C."/>
            <person name="Goodwin L."/>
            <person name="Chen A."/>
            <person name="Palaniappan K."/>
            <person name="Land M."/>
            <person name="Hauser L."/>
            <person name="Ngatchou-Djao O.D."/>
            <person name="Rohde M."/>
            <person name="Pukall R."/>
            <person name="Spring S."/>
            <person name="Abt B."/>
            <person name="Goker M."/>
            <person name="Detter J.C."/>
            <person name="Woyke T."/>
            <person name="Bristow J."/>
            <person name="Markowitz V."/>
            <person name="Hugenholtz P."/>
            <person name="Eisen J.A."/>
            <person name="Kyrpides N.C."/>
            <person name="Klenk H.P."/>
            <person name="Lapidus A."/>
        </authorList>
    </citation>
    <scope>NUCLEOTIDE SEQUENCE [LARGE SCALE GENOMIC DNA]</scope>
    <source>
        <strain evidence="9">DSM 15567 / CIP 107919 / 50-1 BON</strain>
    </source>
</reference>
<reference evidence="9" key="1">
    <citation type="submission" date="2010-11" db="EMBL/GenBank/DDBJ databases">
        <title>The complete genome of Mahella australiensis DSM 15567.</title>
        <authorList>
            <consortium name="US DOE Joint Genome Institute (JGI-PGF)"/>
            <person name="Lucas S."/>
            <person name="Copeland A."/>
            <person name="Lapidus A."/>
            <person name="Bruce D."/>
            <person name="Goodwin L."/>
            <person name="Pitluck S."/>
            <person name="Kyrpides N."/>
            <person name="Mavromatis K."/>
            <person name="Pagani I."/>
            <person name="Ivanova N."/>
            <person name="Teshima H."/>
            <person name="Brettin T."/>
            <person name="Detter J.C."/>
            <person name="Han C."/>
            <person name="Tapia R."/>
            <person name="Land M."/>
            <person name="Hauser L."/>
            <person name="Markowitz V."/>
            <person name="Cheng J.-F."/>
            <person name="Hugenholtz P."/>
            <person name="Woyke T."/>
            <person name="Wu D."/>
            <person name="Spring S."/>
            <person name="Pukall R."/>
            <person name="Steenblock K."/>
            <person name="Schneider S."/>
            <person name="Klenk H.-P."/>
            <person name="Eisen J.A."/>
        </authorList>
    </citation>
    <scope>NUCLEOTIDE SEQUENCE [LARGE SCALE GENOMIC DNA]</scope>
    <source>
        <strain evidence="9">DSM 15567 / CIP 107919 / 50-1 BON</strain>
    </source>
</reference>
<feature type="domain" description="Radical SAM core" evidence="7">
    <location>
        <begin position="4"/>
        <end position="217"/>
    </location>
</feature>
<evidence type="ECO:0000256" key="1">
    <source>
        <dbReference type="ARBA" id="ARBA00001966"/>
    </source>
</evidence>
<dbReference type="SFLD" id="SFLDG01387">
    <property type="entry name" value="BtrN-like_SPASM_domain_contain"/>
    <property type="match status" value="1"/>
</dbReference>
<accession>F3ZYZ7</accession>
<dbReference type="KEGG" id="mas:Mahau_1567"/>
<dbReference type="InterPro" id="IPR013785">
    <property type="entry name" value="Aldolase_TIM"/>
</dbReference>
<evidence type="ECO:0000256" key="3">
    <source>
        <dbReference type="ARBA" id="ARBA00022691"/>
    </source>
</evidence>
<evidence type="ECO:0000256" key="2">
    <source>
        <dbReference type="ARBA" id="ARBA00022485"/>
    </source>
</evidence>
<dbReference type="PROSITE" id="PS51918">
    <property type="entry name" value="RADICAL_SAM"/>
    <property type="match status" value="1"/>
</dbReference>
<dbReference type="SFLD" id="SFLDS00029">
    <property type="entry name" value="Radical_SAM"/>
    <property type="match status" value="1"/>
</dbReference>
<dbReference type="InterPro" id="IPR034391">
    <property type="entry name" value="AdoMet-like_SPASM_containing"/>
</dbReference>
<proteinExistence type="predicted"/>
<dbReference type="STRING" id="697281.Mahau_1567"/>
<keyword evidence="2" id="KW-0004">4Fe-4S</keyword>
<keyword evidence="5" id="KW-0408">Iron</keyword>
<dbReference type="EMBL" id="CP002360">
    <property type="protein sequence ID" value="AEE96756.1"/>
    <property type="molecule type" value="Genomic_DNA"/>
</dbReference>
<dbReference type="Gene3D" id="3.20.20.70">
    <property type="entry name" value="Aldolase class I"/>
    <property type="match status" value="1"/>
</dbReference>
<gene>
    <name evidence="8" type="ordered locus">Mahau_1567</name>
</gene>
<dbReference type="InterPro" id="IPR023885">
    <property type="entry name" value="4Fe4S-binding_SPASM_dom"/>
</dbReference>
<dbReference type="OrthoDB" id="7021155at2"/>
<evidence type="ECO:0000256" key="4">
    <source>
        <dbReference type="ARBA" id="ARBA00022723"/>
    </source>
</evidence>
<protein>
    <submittedName>
        <fullName evidence="8">Radical SAM domain protein</fullName>
    </submittedName>
</protein>
<dbReference type="HOGENOM" id="CLU_009273_1_2_9"/>
<keyword evidence="6" id="KW-0411">Iron-sulfur</keyword>
<dbReference type="Proteomes" id="UP000008457">
    <property type="component" value="Chromosome"/>
</dbReference>
<sequence>MEEKLPVKHAHIEPTTVCNLNCKSCVNKLLSKERRGYMGIEQLKHILKEIPTLNDISLIGLGEPLLAPTLLDMAEFIKSNGIVVRTVTNATLFNKIDLNRFLNVFDEIVISLDAVTKESFEYLRGGANFDLVIDNVNLLYNKKKSLAVSTAISLTTVLTKYNINEIKGIIDFGKSLEVNKIRFVYAADTIGIDCVTDKYKAQAEEINNMKIADESLESYASGFIKDYCKKDNINYSFSDSQAKAPSCWWPKRGVYITYDGYVTPCCLRMDPLLVNFGNIYTDSFSSIWYGENYNLFREQMSRGEIPNICKKCP</sequence>
<dbReference type="Pfam" id="PF13186">
    <property type="entry name" value="SPASM"/>
    <property type="match status" value="1"/>
</dbReference>
<dbReference type="CDD" id="cd21109">
    <property type="entry name" value="SPASM"/>
    <property type="match status" value="1"/>
</dbReference>
<dbReference type="SUPFAM" id="SSF102114">
    <property type="entry name" value="Radical SAM enzymes"/>
    <property type="match status" value="1"/>
</dbReference>
<dbReference type="CDD" id="cd01335">
    <property type="entry name" value="Radical_SAM"/>
    <property type="match status" value="1"/>
</dbReference>
<keyword evidence="9" id="KW-1185">Reference proteome</keyword>
<dbReference type="GO" id="GO:0051536">
    <property type="term" value="F:iron-sulfur cluster binding"/>
    <property type="evidence" value="ECO:0007669"/>
    <property type="project" value="UniProtKB-KW"/>
</dbReference>
<dbReference type="eggNOG" id="COG0535">
    <property type="taxonomic scope" value="Bacteria"/>
</dbReference>
<keyword evidence="4" id="KW-0479">Metal-binding</keyword>
<dbReference type="PANTHER" id="PTHR11228:SF34">
    <property type="entry name" value="TUNGSTEN-CONTAINING ALDEHYDE FERREDOXIN OXIDOREDUCTASE COFACTOR MODIFYING PROTEIN"/>
    <property type="match status" value="1"/>
</dbReference>
<dbReference type="InterPro" id="IPR058240">
    <property type="entry name" value="rSAM_sf"/>
</dbReference>
<dbReference type="Pfam" id="PF04055">
    <property type="entry name" value="Radical_SAM"/>
    <property type="match status" value="1"/>
</dbReference>
<dbReference type="SFLD" id="SFLDG01067">
    <property type="entry name" value="SPASM/twitch_domain_containing"/>
    <property type="match status" value="1"/>
</dbReference>
<evidence type="ECO:0000256" key="6">
    <source>
        <dbReference type="ARBA" id="ARBA00023014"/>
    </source>
</evidence>
<comment type="cofactor">
    <cofactor evidence="1">
        <name>[4Fe-4S] cluster</name>
        <dbReference type="ChEBI" id="CHEBI:49883"/>
    </cofactor>
</comment>
<evidence type="ECO:0000259" key="7">
    <source>
        <dbReference type="PROSITE" id="PS51918"/>
    </source>
</evidence>
<evidence type="ECO:0000313" key="8">
    <source>
        <dbReference type="EMBL" id="AEE96756.1"/>
    </source>
</evidence>
<dbReference type="GO" id="GO:0046872">
    <property type="term" value="F:metal ion binding"/>
    <property type="evidence" value="ECO:0007669"/>
    <property type="project" value="UniProtKB-KW"/>
</dbReference>
<keyword evidence="3" id="KW-0949">S-adenosyl-L-methionine</keyword>
<dbReference type="InterPro" id="IPR007197">
    <property type="entry name" value="rSAM"/>
</dbReference>
<evidence type="ECO:0000256" key="5">
    <source>
        <dbReference type="ARBA" id="ARBA00023004"/>
    </source>
</evidence>
<name>F3ZYZ7_MAHA5</name>
<organism evidence="8 9">
    <name type="scientific">Mahella australiensis (strain DSM 15567 / CIP 107919 / 50-1 BON)</name>
    <dbReference type="NCBI Taxonomy" id="697281"/>
    <lineage>
        <taxon>Bacteria</taxon>
        <taxon>Bacillati</taxon>
        <taxon>Bacillota</taxon>
        <taxon>Clostridia</taxon>
        <taxon>Thermoanaerobacterales</taxon>
        <taxon>Thermoanaerobacterales Family IV. Incertae Sedis</taxon>
        <taxon>Mahella</taxon>
    </lineage>
</organism>